<dbReference type="InterPro" id="IPR032466">
    <property type="entry name" value="Metal_Hydrolase"/>
</dbReference>
<accession>A0A4U6QLZ3</accession>
<dbReference type="PANTHER" id="PTHR22642:SF2">
    <property type="entry name" value="PROTEIN LONG AFTER FAR-RED 3"/>
    <property type="match status" value="1"/>
</dbReference>
<dbReference type="Proteomes" id="UP000306985">
    <property type="component" value="Unassembled WGS sequence"/>
</dbReference>
<evidence type="ECO:0000313" key="2">
    <source>
        <dbReference type="EMBL" id="TKV61594.1"/>
    </source>
</evidence>
<proteinExistence type="predicted"/>
<protein>
    <submittedName>
        <fullName evidence="2">Amidohydrolase</fullName>
    </submittedName>
</protein>
<dbReference type="PANTHER" id="PTHR22642">
    <property type="entry name" value="IMIDAZOLONEPROPIONASE"/>
    <property type="match status" value="1"/>
</dbReference>
<dbReference type="RefSeq" id="WP_137448899.1">
    <property type="nucleotide sequence ID" value="NZ_SZZH01000001.1"/>
</dbReference>
<organism evidence="2 3">
    <name type="scientific">Nakamurella flava</name>
    <dbReference type="NCBI Taxonomy" id="2576308"/>
    <lineage>
        <taxon>Bacteria</taxon>
        <taxon>Bacillati</taxon>
        <taxon>Actinomycetota</taxon>
        <taxon>Actinomycetes</taxon>
        <taxon>Nakamurellales</taxon>
        <taxon>Nakamurellaceae</taxon>
        <taxon>Nakamurella</taxon>
    </lineage>
</organism>
<sequence>MPHSEPTRIFLNARVFTGTGEDDWAAAFRVTAGRFDRVGATAEVMADRPDDCEIVDLGGATVLPGLLDVHSHPAFLAALADSTLCFPPAVTSLRGLVEHLRGNSGIGQGPDVWIEGFGYDESAYPERRGPTADDLDQVSPDQPVFVRRCDGHSAAANHRALELAGITAATPDPPGARFGRDAAGRPDGRLIESAATAAVARVVPPRSSADRAQDLAGLDCHFLSRGIVGVADLWATMVPEPLATFRAAEDRGLSVQCALYYPWPEIVAAGLQEIGADQRAGRMQIAGAKLFLDGAYSNRTAWTERPYPGSCDHGLRTASDADLHAAVAWARRNRLQVAIHAMGDAAISHVLDLFADVEPWLTGMPSIRIEHATLFSPAMLDRLTAGRMRFGVVSHAIFLYAEIDAYRDNLDTEQFAIAYPLRSFFEQVGDAALASDVPATAWADADNVFLSVQAAVSRRAHDGTDIGQPQAVTVPQALLLYTGRARTLAPLQDVGLIAPGYEGSFVILDRDVFTVPVADIAATRVVQTWLAGRLAYDAEASTPTGS</sequence>
<reference evidence="2 3" key="1">
    <citation type="submission" date="2019-05" db="EMBL/GenBank/DDBJ databases">
        <title>Nakamurella sp. N5BH11, whole genome shotgun sequence.</title>
        <authorList>
            <person name="Tuo L."/>
        </authorList>
    </citation>
    <scope>NUCLEOTIDE SEQUENCE [LARGE SCALE GENOMIC DNA]</scope>
    <source>
        <strain evidence="2 3">N5BH11</strain>
    </source>
</reference>
<dbReference type="AlphaFoldDB" id="A0A4U6QLZ3"/>
<feature type="domain" description="Amidohydrolase 3" evidence="1">
    <location>
        <begin position="53"/>
        <end position="536"/>
    </location>
</feature>
<dbReference type="Gene3D" id="3.20.20.140">
    <property type="entry name" value="Metal-dependent hydrolases"/>
    <property type="match status" value="1"/>
</dbReference>
<dbReference type="InterPro" id="IPR013108">
    <property type="entry name" value="Amidohydro_3"/>
</dbReference>
<evidence type="ECO:0000313" key="3">
    <source>
        <dbReference type="Proteomes" id="UP000306985"/>
    </source>
</evidence>
<dbReference type="SUPFAM" id="SSF51338">
    <property type="entry name" value="Composite domain of metallo-dependent hydrolases"/>
    <property type="match status" value="1"/>
</dbReference>
<keyword evidence="2" id="KW-0378">Hydrolase</keyword>
<dbReference type="Gene3D" id="2.30.40.10">
    <property type="entry name" value="Urease, subunit C, domain 1"/>
    <property type="match status" value="1"/>
</dbReference>
<dbReference type="EMBL" id="SZZH01000001">
    <property type="protein sequence ID" value="TKV61594.1"/>
    <property type="molecule type" value="Genomic_DNA"/>
</dbReference>
<dbReference type="GO" id="GO:0016810">
    <property type="term" value="F:hydrolase activity, acting on carbon-nitrogen (but not peptide) bonds"/>
    <property type="evidence" value="ECO:0007669"/>
    <property type="project" value="InterPro"/>
</dbReference>
<dbReference type="SUPFAM" id="SSF51556">
    <property type="entry name" value="Metallo-dependent hydrolases"/>
    <property type="match status" value="1"/>
</dbReference>
<dbReference type="OrthoDB" id="3173428at2"/>
<dbReference type="Gene3D" id="3.10.310.70">
    <property type="match status" value="1"/>
</dbReference>
<comment type="caution">
    <text evidence="2">The sequence shown here is derived from an EMBL/GenBank/DDBJ whole genome shotgun (WGS) entry which is preliminary data.</text>
</comment>
<evidence type="ECO:0000259" key="1">
    <source>
        <dbReference type="Pfam" id="PF07969"/>
    </source>
</evidence>
<name>A0A4U6QLZ3_9ACTN</name>
<dbReference type="Pfam" id="PF07969">
    <property type="entry name" value="Amidohydro_3"/>
    <property type="match status" value="1"/>
</dbReference>
<gene>
    <name evidence="2" type="ORF">FDO65_08550</name>
</gene>
<keyword evidence="3" id="KW-1185">Reference proteome</keyword>
<dbReference type="InterPro" id="IPR011059">
    <property type="entry name" value="Metal-dep_hydrolase_composite"/>
</dbReference>